<evidence type="ECO:0000256" key="15">
    <source>
        <dbReference type="ARBA" id="ARBA00044559"/>
    </source>
</evidence>
<dbReference type="GO" id="GO:0097745">
    <property type="term" value="P:mitochondrial tRNA 5'-end processing"/>
    <property type="evidence" value="ECO:0007669"/>
    <property type="project" value="TreeGrafter"/>
</dbReference>
<evidence type="ECO:0000256" key="13">
    <source>
        <dbReference type="ARBA" id="ARBA00023128"/>
    </source>
</evidence>
<dbReference type="STRING" id="224129.A0A1W4WTS0"/>
<dbReference type="InterPro" id="IPR011990">
    <property type="entry name" value="TPR-like_helical_dom_sf"/>
</dbReference>
<evidence type="ECO:0000259" key="16">
    <source>
        <dbReference type="Pfam" id="PF16953"/>
    </source>
</evidence>
<dbReference type="GO" id="GO:0030678">
    <property type="term" value="C:mitochondrial ribonuclease P complex"/>
    <property type="evidence" value="ECO:0007669"/>
    <property type="project" value="TreeGrafter"/>
</dbReference>
<evidence type="ECO:0000256" key="11">
    <source>
        <dbReference type="ARBA" id="ARBA00022842"/>
    </source>
</evidence>
<dbReference type="Proteomes" id="UP000192223">
    <property type="component" value="Unplaced"/>
</dbReference>
<dbReference type="InterPro" id="IPR031595">
    <property type="entry name" value="PRORP_C"/>
</dbReference>
<evidence type="ECO:0000313" key="18">
    <source>
        <dbReference type="RefSeq" id="XP_018323887.1"/>
    </source>
</evidence>
<evidence type="ECO:0000256" key="1">
    <source>
        <dbReference type="ARBA" id="ARBA00000928"/>
    </source>
</evidence>
<evidence type="ECO:0000256" key="5">
    <source>
        <dbReference type="ARBA" id="ARBA00012179"/>
    </source>
</evidence>
<dbReference type="GO" id="GO:0001682">
    <property type="term" value="P:tRNA 5'-leader removal"/>
    <property type="evidence" value="ECO:0007669"/>
    <property type="project" value="TreeGrafter"/>
</dbReference>
<evidence type="ECO:0000256" key="2">
    <source>
        <dbReference type="ARBA" id="ARBA00001946"/>
    </source>
</evidence>
<evidence type="ECO:0000256" key="7">
    <source>
        <dbReference type="ARBA" id="ARBA00022722"/>
    </source>
</evidence>
<dbReference type="Pfam" id="PF16953">
    <property type="entry name" value="PRORP"/>
    <property type="match status" value="1"/>
</dbReference>
<gene>
    <name evidence="18" type="primary">LOC108736092</name>
</gene>
<dbReference type="InParanoid" id="A0A1W4WTS0"/>
<evidence type="ECO:0000256" key="9">
    <source>
        <dbReference type="ARBA" id="ARBA00022801"/>
    </source>
</evidence>
<evidence type="ECO:0000256" key="6">
    <source>
        <dbReference type="ARBA" id="ARBA00022694"/>
    </source>
</evidence>
<dbReference type="GO" id="GO:0004526">
    <property type="term" value="F:ribonuclease P activity"/>
    <property type="evidence" value="ECO:0007669"/>
    <property type="project" value="UniProtKB-EC"/>
</dbReference>
<keyword evidence="10" id="KW-0862">Zinc</keyword>
<evidence type="ECO:0000256" key="4">
    <source>
        <dbReference type="ARBA" id="ARBA00007626"/>
    </source>
</evidence>
<dbReference type="PANTHER" id="PTHR13547:SF1">
    <property type="entry name" value="MITOCHONDRIAL RIBONUCLEASE P CATALYTIC SUBUNIT"/>
    <property type="match status" value="1"/>
</dbReference>
<dbReference type="CTD" id="31568"/>
<comment type="cofactor">
    <cofactor evidence="2">
        <name>Mg(2+)</name>
        <dbReference type="ChEBI" id="CHEBI:18420"/>
    </cofactor>
</comment>
<dbReference type="AlphaFoldDB" id="A0A1W4WTS0"/>
<dbReference type="EC" id="3.1.26.5" evidence="5"/>
<dbReference type="GO" id="GO:0046872">
    <property type="term" value="F:metal ion binding"/>
    <property type="evidence" value="ECO:0007669"/>
    <property type="project" value="UniProtKB-KW"/>
</dbReference>
<sequence>MWCWRVSCTLNSRSLCGVYVNFVNLSRHFSSLRTTRSVKEDVLPLLLPPDLQDSKANDWTSIRNNVKENKDVPLSTVDFVILNYCCSTKQYSLGIKFWKYLEEAGIKPNLATKRKYLYLLYKCSRTSGKREETQILKLCDDIQKEYKVLDPTTSEHVAQALSVTKCWRQGIKLLDEVKITATPTTETYSAVAAAAFENLENELGLEIVKEIIEKDRKPLDYVYMSYFSQIKSNSSYKHAREKIEELFKFLGQYDLIFNQKDAEVFVQYCKEWTDSASLTVVNKSGICKSCSQKLEKVTLTEIEFEQLKNDFLENVIIGKDVFNKTNPKELEKLQQFLKSNKKYDVVIDGLNVAFSAGVKSPQTFAFLVASVVKHFVENNKKVLVVGRTHMKKWPKNYWNYIAHNADLFLVDCLSQDDPYLLYCALNSKNETVLVSKDLMRSHLFRLNTFNQKGLFKRWLMQNQWKLQYVSKDGKVSFMHPLPYFRTIQKNLNVWHIPYESNKTKEFKRNNPNYASYTTEWACIKFPTAT</sequence>
<keyword evidence="6" id="KW-0819">tRNA processing</keyword>
<evidence type="ECO:0000256" key="8">
    <source>
        <dbReference type="ARBA" id="ARBA00022723"/>
    </source>
</evidence>
<proteinExistence type="inferred from homology"/>
<dbReference type="FunCoup" id="A0A1W4WTS0">
    <property type="interactions" value="1393"/>
</dbReference>
<keyword evidence="7" id="KW-0540">Nuclease</keyword>
<organism evidence="17 18">
    <name type="scientific">Agrilus planipennis</name>
    <name type="common">Emerald ash borer</name>
    <name type="synonym">Agrilus marcopoli</name>
    <dbReference type="NCBI Taxonomy" id="224129"/>
    <lineage>
        <taxon>Eukaryota</taxon>
        <taxon>Metazoa</taxon>
        <taxon>Ecdysozoa</taxon>
        <taxon>Arthropoda</taxon>
        <taxon>Hexapoda</taxon>
        <taxon>Insecta</taxon>
        <taxon>Pterygota</taxon>
        <taxon>Neoptera</taxon>
        <taxon>Endopterygota</taxon>
        <taxon>Coleoptera</taxon>
        <taxon>Polyphaga</taxon>
        <taxon>Elateriformia</taxon>
        <taxon>Buprestoidea</taxon>
        <taxon>Buprestidae</taxon>
        <taxon>Agrilinae</taxon>
        <taxon>Agrilus</taxon>
    </lineage>
</organism>
<keyword evidence="11" id="KW-0460">Magnesium</keyword>
<dbReference type="Gene3D" id="3.40.50.11980">
    <property type="match status" value="1"/>
</dbReference>
<dbReference type="Gene3D" id="1.25.40.10">
    <property type="entry name" value="Tetratricopeptide repeat domain"/>
    <property type="match status" value="1"/>
</dbReference>
<comment type="catalytic activity">
    <reaction evidence="1">
        <text>Endonucleolytic cleavage of RNA, removing 5'-extranucleotides from tRNA precursor.</text>
        <dbReference type="EC" id="3.1.26.5"/>
    </reaction>
</comment>
<dbReference type="PANTHER" id="PTHR13547">
    <property type="match status" value="1"/>
</dbReference>
<dbReference type="InterPro" id="IPR033495">
    <property type="entry name" value="MRPP3_PIN_dom"/>
</dbReference>
<protein>
    <recommendedName>
        <fullName evidence="14">Mitochondrial ribonuclease P catalytic subunit</fullName>
        <ecNumber evidence="5">3.1.26.5</ecNumber>
    </recommendedName>
    <alternativeName>
        <fullName evidence="15">Mitochondrial ribonuclease P protein 3</fullName>
    </alternativeName>
</protein>
<accession>A0A1W4WTS0</accession>
<reference evidence="18" key="1">
    <citation type="submission" date="2025-08" db="UniProtKB">
        <authorList>
            <consortium name="RefSeq"/>
        </authorList>
    </citation>
    <scope>IDENTIFICATION</scope>
    <source>
        <tissue evidence="18">Entire body</tissue>
    </source>
</reference>
<dbReference type="GeneID" id="108736092"/>
<keyword evidence="12" id="KW-0809">Transit peptide</keyword>
<keyword evidence="8" id="KW-0479">Metal-binding</keyword>
<evidence type="ECO:0000256" key="3">
    <source>
        <dbReference type="ARBA" id="ARBA00004173"/>
    </source>
</evidence>
<feature type="domain" description="PRORP" evidence="16">
    <location>
        <begin position="281"/>
        <end position="512"/>
    </location>
</feature>
<evidence type="ECO:0000313" key="17">
    <source>
        <dbReference type="Proteomes" id="UP000192223"/>
    </source>
</evidence>
<dbReference type="OrthoDB" id="46913at2759"/>
<evidence type="ECO:0000256" key="12">
    <source>
        <dbReference type="ARBA" id="ARBA00022946"/>
    </source>
</evidence>
<comment type="subcellular location">
    <subcellularLocation>
        <location evidence="3">Mitochondrion</location>
    </subcellularLocation>
</comment>
<dbReference type="RefSeq" id="XP_018323887.1">
    <property type="nucleotide sequence ID" value="XM_018468385.1"/>
</dbReference>
<evidence type="ECO:0000256" key="14">
    <source>
        <dbReference type="ARBA" id="ARBA00044536"/>
    </source>
</evidence>
<dbReference type="KEGG" id="apln:108736092"/>
<comment type="similarity">
    <text evidence="4">Belongs to the PPR family. P subfamily.</text>
</comment>
<keyword evidence="13" id="KW-0496">Mitochondrion</keyword>
<keyword evidence="17" id="KW-1185">Reference proteome</keyword>
<evidence type="ECO:0000256" key="10">
    <source>
        <dbReference type="ARBA" id="ARBA00022833"/>
    </source>
</evidence>
<keyword evidence="9" id="KW-0378">Hydrolase</keyword>
<name>A0A1W4WTS0_AGRPL</name>
<dbReference type="CDD" id="cd18718">
    <property type="entry name" value="PIN_PRORP"/>
    <property type="match status" value="1"/>
</dbReference>